<dbReference type="GO" id="GO:0009252">
    <property type="term" value="P:peptidoglycan biosynthetic process"/>
    <property type="evidence" value="ECO:0007669"/>
    <property type="project" value="UniProtKB-KW"/>
</dbReference>
<keyword evidence="14" id="KW-0573">Peptidoglycan synthesis</keyword>
<evidence type="ECO:0000256" key="2">
    <source>
        <dbReference type="ARBA" id="ARBA00010621"/>
    </source>
</evidence>
<feature type="transmembrane region" description="Helical" evidence="14">
    <location>
        <begin position="48"/>
        <end position="70"/>
    </location>
</feature>
<feature type="transmembrane region" description="Helical" evidence="14">
    <location>
        <begin position="184"/>
        <end position="205"/>
    </location>
</feature>
<dbReference type="EC" id="3.6.1.27" evidence="3 14"/>
<comment type="similarity">
    <text evidence="2 14">Belongs to the UppP family.</text>
</comment>
<dbReference type="Proteomes" id="UP000631694">
    <property type="component" value="Unassembled WGS sequence"/>
</dbReference>
<feature type="transmembrane region" description="Helical" evidence="14">
    <location>
        <begin position="250"/>
        <end position="267"/>
    </location>
</feature>
<dbReference type="Pfam" id="PF02673">
    <property type="entry name" value="BacA"/>
    <property type="match status" value="1"/>
</dbReference>
<dbReference type="GO" id="GO:0071555">
    <property type="term" value="P:cell wall organization"/>
    <property type="evidence" value="ECO:0007669"/>
    <property type="project" value="UniProtKB-KW"/>
</dbReference>
<dbReference type="GO" id="GO:0008360">
    <property type="term" value="P:regulation of cell shape"/>
    <property type="evidence" value="ECO:0007669"/>
    <property type="project" value="UniProtKB-KW"/>
</dbReference>
<keyword evidence="16" id="KW-1185">Reference proteome</keyword>
<dbReference type="PANTHER" id="PTHR30622:SF3">
    <property type="entry name" value="UNDECAPRENYL-DIPHOSPHATASE"/>
    <property type="match status" value="1"/>
</dbReference>
<protein>
    <recommendedName>
        <fullName evidence="4 14">Undecaprenyl-diphosphatase</fullName>
        <ecNumber evidence="3 14">3.6.1.27</ecNumber>
    </recommendedName>
    <alternativeName>
        <fullName evidence="12 14">Bacitracin resistance protein</fullName>
    </alternativeName>
    <alternativeName>
        <fullName evidence="11 14">Undecaprenyl pyrophosphate phosphatase</fullName>
    </alternativeName>
</protein>
<dbReference type="RefSeq" id="WP_197311762.1">
    <property type="nucleotide sequence ID" value="NZ_JADZLT010000051.1"/>
</dbReference>
<comment type="subcellular location">
    <subcellularLocation>
        <location evidence="1 14">Cell membrane</location>
        <topology evidence="1 14">Multi-pass membrane protein</topology>
    </subcellularLocation>
</comment>
<keyword evidence="8 14" id="KW-1133">Transmembrane helix</keyword>
<keyword evidence="14" id="KW-0961">Cell wall biogenesis/degradation</keyword>
<dbReference type="PANTHER" id="PTHR30622">
    <property type="entry name" value="UNDECAPRENYL-DIPHOSPHATASE"/>
    <property type="match status" value="1"/>
</dbReference>
<gene>
    <name evidence="14" type="primary">uppP</name>
    <name evidence="15" type="ORF">I5731_12625</name>
</gene>
<dbReference type="InterPro" id="IPR003824">
    <property type="entry name" value="UppP"/>
</dbReference>
<comment type="function">
    <text evidence="14">Catalyzes the dephosphorylation of undecaprenyl diphosphate (UPP). Confers resistance to bacitracin.</text>
</comment>
<keyword evidence="9 14" id="KW-0472">Membrane</keyword>
<feature type="transmembrane region" description="Helical" evidence="14">
    <location>
        <begin position="82"/>
        <end position="103"/>
    </location>
</feature>
<evidence type="ECO:0000256" key="10">
    <source>
        <dbReference type="ARBA" id="ARBA00023251"/>
    </source>
</evidence>
<feature type="transmembrane region" description="Helical" evidence="14">
    <location>
        <begin position="217"/>
        <end position="238"/>
    </location>
</feature>
<dbReference type="HAMAP" id="MF_01006">
    <property type="entry name" value="Undec_diphosphatase"/>
    <property type="match status" value="1"/>
</dbReference>
<evidence type="ECO:0000256" key="3">
    <source>
        <dbReference type="ARBA" id="ARBA00012374"/>
    </source>
</evidence>
<comment type="miscellaneous">
    <text evidence="14">Bacitracin is thought to be involved in the inhibition of peptidoglycan synthesis by sequestering undecaprenyl diphosphate, thereby reducing the pool of lipid carrier available.</text>
</comment>
<feature type="transmembrane region" description="Helical" evidence="14">
    <location>
        <begin position="146"/>
        <end position="164"/>
    </location>
</feature>
<comment type="caution">
    <text evidence="15">The sequence shown here is derived from an EMBL/GenBank/DDBJ whole genome shotgun (WGS) entry which is preliminary data.</text>
</comment>
<evidence type="ECO:0000256" key="14">
    <source>
        <dbReference type="HAMAP-Rule" id="MF_01006"/>
    </source>
</evidence>
<evidence type="ECO:0000256" key="8">
    <source>
        <dbReference type="ARBA" id="ARBA00022989"/>
    </source>
</evidence>
<evidence type="ECO:0000256" key="11">
    <source>
        <dbReference type="ARBA" id="ARBA00032707"/>
    </source>
</evidence>
<evidence type="ECO:0000256" key="13">
    <source>
        <dbReference type="ARBA" id="ARBA00047594"/>
    </source>
</evidence>
<evidence type="ECO:0000256" key="5">
    <source>
        <dbReference type="ARBA" id="ARBA00022475"/>
    </source>
</evidence>
<dbReference type="AlphaFoldDB" id="A0A931MX96"/>
<dbReference type="EMBL" id="JADZLT010000051">
    <property type="protein sequence ID" value="MBH0238673.1"/>
    <property type="molecule type" value="Genomic_DNA"/>
</dbReference>
<dbReference type="GO" id="GO:0050380">
    <property type="term" value="F:undecaprenyl-diphosphatase activity"/>
    <property type="evidence" value="ECO:0007669"/>
    <property type="project" value="UniProtKB-UniRule"/>
</dbReference>
<keyword evidence="6 14" id="KW-0812">Transmembrane</keyword>
<evidence type="ECO:0000256" key="12">
    <source>
        <dbReference type="ARBA" id="ARBA00032932"/>
    </source>
</evidence>
<evidence type="ECO:0000313" key="16">
    <source>
        <dbReference type="Proteomes" id="UP000631694"/>
    </source>
</evidence>
<sequence>MDSGTLFEAFLLGLLEGLTEYIPVSSTGHLLLAGHFLGFESTGRSFEVLIQLGAVLAILTVYSSRLLAIAAAIPHDPAARRFVFGVLIAFLPAVVIGVAAHGFIKEVLFESPRTIAIALIVGGIVLLVVDRLPLRAVHHDATRFPLRVYFLIGLAQCLAMIPGVSRSGSTIVGALLLGADKRAAAEFSFFLAMPTMAGAFTYDLYKNRDILSFDDAAVIGVGFVAAFVMALLVVRGLLDFVSRHGYAPFAWWRIAVGTAALIGLALVG</sequence>
<evidence type="ECO:0000256" key="4">
    <source>
        <dbReference type="ARBA" id="ARBA00021581"/>
    </source>
</evidence>
<dbReference type="NCBIfam" id="TIGR00753">
    <property type="entry name" value="undec_PP_bacA"/>
    <property type="match status" value="1"/>
</dbReference>
<evidence type="ECO:0000256" key="6">
    <source>
        <dbReference type="ARBA" id="ARBA00022692"/>
    </source>
</evidence>
<name>A0A931MX96_9HYPH</name>
<dbReference type="NCBIfam" id="NF001390">
    <property type="entry name" value="PRK00281.1-4"/>
    <property type="match status" value="1"/>
</dbReference>
<keyword evidence="5 14" id="KW-1003">Cell membrane</keyword>
<feature type="transmembrane region" description="Helical" evidence="14">
    <location>
        <begin position="115"/>
        <end position="134"/>
    </location>
</feature>
<dbReference type="GO" id="GO:0005886">
    <property type="term" value="C:plasma membrane"/>
    <property type="evidence" value="ECO:0007669"/>
    <property type="project" value="UniProtKB-SubCell"/>
</dbReference>
<accession>A0A931MX96</accession>
<evidence type="ECO:0000256" key="1">
    <source>
        <dbReference type="ARBA" id="ARBA00004651"/>
    </source>
</evidence>
<evidence type="ECO:0000256" key="7">
    <source>
        <dbReference type="ARBA" id="ARBA00022801"/>
    </source>
</evidence>
<evidence type="ECO:0000313" key="15">
    <source>
        <dbReference type="EMBL" id="MBH0238673.1"/>
    </source>
</evidence>
<comment type="catalytic activity">
    <reaction evidence="13 14">
        <text>di-trans,octa-cis-undecaprenyl diphosphate + H2O = di-trans,octa-cis-undecaprenyl phosphate + phosphate + H(+)</text>
        <dbReference type="Rhea" id="RHEA:28094"/>
        <dbReference type="ChEBI" id="CHEBI:15377"/>
        <dbReference type="ChEBI" id="CHEBI:15378"/>
        <dbReference type="ChEBI" id="CHEBI:43474"/>
        <dbReference type="ChEBI" id="CHEBI:58405"/>
        <dbReference type="ChEBI" id="CHEBI:60392"/>
        <dbReference type="EC" id="3.6.1.27"/>
    </reaction>
</comment>
<evidence type="ECO:0000256" key="9">
    <source>
        <dbReference type="ARBA" id="ARBA00023136"/>
    </source>
</evidence>
<keyword evidence="14" id="KW-0133">Cell shape</keyword>
<keyword evidence="7 14" id="KW-0378">Hydrolase</keyword>
<organism evidence="15 16">
    <name type="scientific">Methylobrevis albus</name>
    <dbReference type="NCBI Taxonomy" id="2793297"/>
    <lineage>
        <taxon>Bacteria</taxon>
        <taxon>Pseudomonadati</taxon>
        <taxon>Pseudomonadota</taxon>
        <taxon>Alphaproteobacteria</taxon>
        <taxon>Hyphomicrobiales</taxon>
        <taxon>Pleomorphomonadaceae</taxon>
        <taxon>Methylobrevis</taxon>
    </lineage>
</organism>
<proteinExistence type="inferred from homology"/>
<dbReference type="NCBIfam" id="NF001389">
    <property type="entry name" value="PRK00281.1-2"/>
    <property type="match status" value="1"/>
</dbReference>
<keyword evidence="10 14" id="KW-0046">Antibiotic resistance</keyword>
<reference evidence="15" key="1">
    <citation type="submission" date="2020-12" db="EMBL/GenBank/DDBJ databases">
        <title>Methylobrevis albus sp. nov., isolated from fresh water lack sediment.</title>
        <authorList>
            <person name="Zou Q."/>
        </authorList>
    </citation>
    <scope>NUCLEOTIDE SEQUENCE</scope>
    <source>
        <strain evidence="15">L22</strain>
    </source>
</reference>
<dbReference type="GO" id="GO:0046677">
    <property type="term" value="P:response to antibiotic"/>
    <property type="evidence" value="ECO:0007669"/>
    <property type="project" value="UniProtKB-UniRule"/>
</dbReference>